<organism evidence="2 3">
    <name type="scientific">Candidatus Iainarchaeum sp</name>
    <dbReference type="NCBI Taxonomy" id="3101447"/>
    <lineage>
        <taxon>Archaea</taxon>
        <taxon>Candidatus Iainarchaeota</taxon>
        <taxon>Candidatus Iainarchaeia</taxon>
        <taxon>Candidatus Iainarchaeales</taxon>
        <taxon>Candidatus Iainarchaeaceae</taxon>
        <taxon>Candidatus Iainarchaeum</taxon>
    </lineage>
</organism>
<proteinExistence type="predicted"/>
<sequence>MFRKLKSAVKRHALVLSALGIGAVAGAGIGAKYATEASRLAFAERLSRTRPVTGDLVSGFDPIAEFLAKKETKKLREVTSQIEESVKGAARAHGINLPDFTLNCRLKDGLTWFDLSAYPALRSNRAALLHVTELLELRKDEFYDSIYAVFGRFAEFQEKHGLRTPEGMVEYFRKHPPANPKWAAMGAGTGFVAGGLTLAAIAWLARRRTEKESAAGR</sequence>
<keyword evidence="1" id="KW-1133">Transmembrane helix</keyword>
<protein>
    <submittedName>
        <fullName evidence="2">Uncharacterized protein</fullName>
    </submittedName>
</protein>
<name>A0A8T3YK56_9ARCH</name>
<reference evidence="2" key="1">
    <citation type="submission" date="2020-07" db="EMBL/GenBank/DDBJ databases">
        <title>Huge and variable diversity of episymbiotic CPR bacteria and DPANN archaea in groundwater ecosystems.</title>
        <authorList>
            <person name="He C.Y."/>
            <person name="Keren R."/>
            <person name="Whittaker M."/>
            <person name="Farag I.F."/>
            <person name="Doudna J."/>
            <person name="Cate J.H.D."/>
            <person name="Banfield J.F."/>
        </authorList>
    </citation>
    <scope>NUCLEOTIDE SEQUENCE</scope>
    <source>
        <strain evidence="2">NC_groundwater_1296_Ag_S-0.2um_52_80</strain>
    </source>
</reference>
<evidence type="ECO:0000313" key="2">
    <source>
        <dbReference type="EMBL" id="MBI4210060.1"/>
    </source>
</evidence>
<gene>
    <name evidence="2" type="ORF">HY544_00950</name>
</gene>
<dbReference type="EMBL" id="JACQPB010000011">
    <property type="protein sequence ID" value="MBI4210060.1"/>
    <property type="molecule type" value="Genomic_DNA"/>
</dbReference>
<evidence type="ECO:0000256" key="1">
    <source>
        <dbReference type="SAM" id="Phobius"/>
    </source>
</evidence>
<feature type="transmembrane region" description="Helical" evidence="1">
    <location>
        <begin position="182"/>
        <end position="205"/>
    </location>
</feature>
<dbReference type="AlphaFoldDB" id="A0A8T3YK56"/>
<evidence type="ECO:0000313" key="3">
    <source>
        <dbReference type="Proteomes" id="UP000732298"/>
    </source>
</evidence>
<dbReference type="Proteomes" id="UP000732298">
    <property type="component" value="Unassembled WGS sequence"/>
</dbReference>
<keyword evidence="1" id="KW-0812">Transmembrane</keyword>
<comment type="caution">
    <text evidence="2">The sequence shown here is derived from an EMBL/GenBank/DDBJ whole genome shotgun (WGS) entry which is preliminary data.</text>
</comment>
<accession>A0A8T3YK56</accession>
<keyword evidence="1" id="KW-0472">Membrane</keyword>